<evidence type="ECO:0000313" key="2">
    <source>
        <dbReference type="Proteomes" id="UP000190130"/>
    </source>
</evidence>
<accession>A0A1T5H4D3</accession>
<dbReference type="SUPFAM" id="SSF49777">
    <property type="entry name" value="PEBP-like"/>
    <property type="match status" value="1"/>
</dbReference>
<sequence>MQVAFRWCSGSPEFAIGSIPAGTKSLDLRMVDHQAPAYRHGGGTVPHDGKNSAKIPCGALGGTYVGPSPPPPQIHDYEWTVTAHDASGKALAVGHATRKFPE</sequence>
<gene>
    <name evidence="1" type="ORF">SAMN05660750_04866</name>
</gene>
<reference evidence="1 2" key="1">
    <citation type="submission" date="2017-02" db="EMBL/GenBank/DDBJ databases">
        <authorList>
            <person name="Peterson S.W."/>
        </authorList>
    </citation>
    <scope>NUCLEOTIDE SEQUENCE [LARGE SCALE GENOMIC DNA]</scope>
    <source>
        <strain evidence="1 2">DSM 9653</strain>
    </source>
</reference>
<name>A0A1T5H4D3_9HYPH</name>
<dbReference type="OrthoDB" id="9797506at2"/>
<proteinExistence type="predicted"/>
<protein>
    <recommendedName>
        <fullName evidence="3">Phospholipid-binding protein</fullName>
    </recommendedName>
</protein>
<dbReference type="InterPro" id="IPR036610">
    <property type="entry name" value="PEBP-like_sf"/>
</dbReference>
<dbReference type="Proteomes" id="UP000190130">
    <property type="component" value="Unassembled WGS sequence"/>
</dbReference>
<evidence type="ECO:0000313" key="1">
    <source>
        <dbReference type="EMBL" id="SKC15518.1"/>
    </source>
</evidence>
<organism evidence="1 2">
    <name type="scientific">Bosea thiooxidans</name>
    <dbReference type="NCBI Taxonomy" id="53254"/>
    <lineage>
        <taxon>Bacteria</taxon>
        <taxon>Pseudomonadati</taxon>
        <taxon>Pseudomonadota</taxon>
        <taxon>Alphaproteobacteria</taxon>
        <taxon>Hyphomicrobiales</taxon>
        <taxon>Boseaceae</taxon>
        <taxon>Bosea</taxon>
    </lineage>
</organism>
<dbReference type="Gene3D" id="3.90.280.10">
    <property type="entry name" value="PEBP-like"/>
    <property type="match status" value="1"/>
</dbReference>
<dbReference type="InterPro" id="IPR008914">
    <property type="entry name" value="PEBP"/>
</dbReference>
<evidence type="ECO:0008006" key="3">
    <source>
        <dbReference type="Google" id="ProtNLM"/>
    </source>
</evidence>
<dbReference type="Pfam" id="PF01161">
    <property type="entry name" value="PBP"/>
    <property type="match status" value="1"/>
</dbReference>
<dbReference type="EMBL" id="FUYX01000021">
    <property type="protein sequence ID" value="SKC15518.1"/>
    <property type="molecule type" value="Genomic_DNA"/>
</dbReference>
<dbReference type="AlphaFoldDB" id="A0A1T5H4D3"/>